<feature type="binding site" evidence="16">
    <location>
        <position position="53"/>
    </location>
    <ligand>
        <name>substrate</name>
    </ligand>
</feature>
<comment type="cofactor">
    <cofactor evidence="2">
        <name>Ca(2+)</name>
        <dbReference type="ChEBI" id="CHEBI:29108"/>
    </cofactor>
</comment>
<name>A0A5C3MDR3_9AGAR</name>
<dbReference type="Pfam" id="PF00128">
    <property type="entry name" value="Alpha-amylase"/>
    <property type="match status" value="1"/>
</dbReference>
<feature type="signal peptide" evidence="17">
    <location>
        <begin position="1"/>
        <end position="18"/>
    </location>
</feature>
<evidence type="ECO:0000313" key="20">
    <source>
        <dbReference type="Proteomes" id="UP000308652"/>
    </source>
</evidence>
<evidence type="ECO:0000256" key="1">
    <source>
        <dbReference type="ARBA" id="ARBA00000548"/>
    </source>
</evidence>
<dbReference type="SUPFAM" id="SSF51445">
    <property type="entry name" value="(Trans)glycosidases"/>
    <property type="match status" value="1"/>
</dbReference>
<evidence type="ECO:0000256" key="16">
    <source>
        <dbReference type="PIRSR" id="PIRSR001024-5"/>
    </source>
</evidence>
<dbReference type="Pfam" id="PF09260">
    <property type="entry name" value="A_amylase_dom_C"/>
    <property type="match status" value="1"/>
</dbReference>
<dbReference type="GO" id="GO:0016052">
    <property type="term" value="P:carbohydrate catabolic process"/>
    <property type="evidence" value="ECO:0007669"/>
    <property type="project" value="InterPro"/>
</dbReference>
<keyword evidence="11" id="KW-0119">Carbohydrate metabolism</keyword>
<keyword evidence="6 17" id="KW-0732">Signal</keyword>
<dbReference type="InterPro" id="IPR017853">
    <property type="entry name" value="GH"/>
</dbReference>
<keyword evidence="8" id="KW-0106">Calcium</keyword>
<keyword evidence="12" id="KW-0326">Glycosidase</keyword>
<feature type="binding site" evidence="16">
    <location>
        <position position="102"/>
    </location>
    <ligand>
        <name>substrate</name>
    </ligand>
</feature>
<feature type="binding site" evidence="16">
    <location>
        <position position="219"/>
    </location>
    <ligand>
        <name>substrate</name>
    </ligand>
</feature>
<dbReference type="STRING" id="68775.A0A5C3MDR3"/>
<evidence type="ECO:0000256" key="7">
    <source>
        <dbReference type="ARBA" id="ARBA00022801"/>
    </source>
</evidence>
<dbReference type="InterPro" id="IPR015340">
    <property type="entry name" value="A_amylase_C_dom"/>
</dbReference>
<dbReference type="InterPro" id="IPR013780">
    <property type="entry name" value="Glyco_hydro_b"/>
</dbReference>
<evidence type="ECO:0000256" key="14">
    <source>
        <dbReference type="PIRSR" id="PIRSR001024-2"/>
    </source>
</evidence>
<dbReference type="SUPFAM" id="SSF51011">
    <property type="entry name" value="Glycosyl hydrolase domain"/>
    <property type="match status" value="1"/>
</dbReference>
<evidence type="ECO:0000256" key="12">
    <source>
        <dbReference type="ARBA" id="ARBA00023295"/>
    </source>
</evidence>
<organism evidence="19 20">
    <name type="scientific">Crucibulum laeve</name>
    <dbReference type="NCBI Taxonomy" id="68775"/>
    <lineage>
        <taxon>Eukaryota</taxon>
        <taxon>Fungi</taxon>
        <taxon>Dikarya</taxon>
        <taxon>Basidiomycota</taxon>
        <taxon>Agaricomycotina</taxon>
        <taxon>Agaricomycetes</taxon>
        <taxon>Agaricomycetidae</taxon>
        <taxon>Agaricales</taxon>
        <taxon>Agaricineae</taxon>
        <taxon>Nidulariaceae</taxon>
        <taxon>Crucibulum</taxon>
    </lineage>
</organism>
<feature type="disulfide bond" evidence="15">
    <location>
        <begin position="48"/>
        <end position="56"/>
    </location>
</feature>
<evidence type="ECO:0000256" key="5">
    <source>
        <dbReference type="ARBA" id="ARBA00022723"/>
    </source>
</evidence>
<reference evidence="19 20" key="1">
    <citation type="journal article" date="2019" name="Nat. Ecol. Evol.">
        <title>Megaphylogeny resolves global patterns of mushroom evolution.</title>
        <authorList>
            <person name="Varga T."/>
            <person name="Krizsan K."/>
            <person name="Foldi C."/>
            <person name="Dima B."/>
            <person name="Sanchez-Garcia M."/>
            <person name="Sanchez-Ramirez S."/>
            <person name="Szollosi G.J."/>
            <person name="Szarkandi J.G."/>
            <person name="Papp V."/>
            <person name="Albert L."/>
            <person name="Andreopoulos W."/>
            <person name="Angelini C."/>
            <person name="Antonin V."/>
            <person name="Barry K.W."/>
            <person name="Bougher N.L."/>
            <person name="Buchanan P."/>
            <person name="Buyck B."/>
            <person name="Bense V."/>
            <person name="Catcheside P."/>
            <person name="Chovatia M."/>
            <person name="Cooper J."/>
            <person name="Damon W."/>
            <person name="Desjardin D."/>
            <person name="Finy P."/>
            <person name="Geml J."/>
            <person name="Haridas S."/>
            <person name="Hughes K."/>
            <person name="Justo A."/>
            <person name="Karasinski D."/>
            <person name="Kautmanova I."/>
            <person name="Kiss B."/>
            <person name="Kocsube S."/>
            <person name="Kotiranta H."/>
            <person name="LaButti K.M."/>
            <person name="Lechner B.E."/>
            <person name="Liimatainen K."/>
            <person name="Lipzen A."/>
            <person name="Lukacs Z."/>
            <person name="Mihaltcheva S."/>
            <person name="Morgado L.N."/>
            <person name="Niskanen T."/>
            <person name="Noordeloos M.E."/>
            <person name="Ohm R.A."/>
            <person name="Ortiz-Santana B."/>
            <person name="Ovrebo C."/>
            <person name="Racz N."/>
            <person name="Riley R."/>
            <person name="Savchenko A."/>
            <person name="Shiryaev A."/>
            <person name="Soop K."/>
            <person name="Spirin V."/>
            <person name="Szebenyi C."/>
            <person name="Tomsovsky M."/>
            <person name="Tulloss R.E."/>
            <person name="Uehling J."/>
            <person name="Grigoriev I.V."/>
            <person name="Vagvolgyi C."/>
            <person name="Papp T."/>
            <person name="Martin F.M."/>
            <person name="Miettinen O."/>
            <person name="Hibbett D.S."/>
            <person name="Nagy L.G."/>
        </authorList>
    </citation>
    <scope>NUCLEOTIDE SEQUENCE [LARGE SCALE GENOMIC DNA]</scope>
    <source>
        <strain evidence="19 20">CBS 166.37</strain>
    </source>
</reference>
<feature type="active site" description="Proton donor" evidence="13">
    <location>
        <position position="244"/>
    </location>
</feature>
<feature type="binding site" evidence="16">
    <location>
        <position position="362"/>
    </location>
    <ligand>
        <name>substrate</name>
    </ligand>
</feature>
<evidence type="ECO:0000256" key="15">
    <source>
        <dbReference type="PIRSR" id="PIRSR001024-4"/>
    </source>
</evidence>
<evidence type="ECO:0000256" key="13">
    <source>
        <dbReference type="PIRSR" id="PIRSR001024-1"/>
    </source>
</evidence>
<evidence type="ECO:0000256" key="2">
    <source>
        <dbReference type="ARBA" id="ARBA00001913"/>
    </source>
</evidence>
<dbReference type="PANTHER" id="PTHR10357">
    <property type="entry name" value="ALPHA-AMYLASE FAMILY MEMBER"/>
    <property type="match status" value="1"/>
</dbReference>
<gene>
    <name evidence="19" type="ORF">BDQ12DRAFT_624077</name>
</gene>
<dbReference type="Proteomes" id="UP000308652">
    <property type="component" value="Unassembled WGS sequence"/>
</dbReference>
<keyword evidence="7 19" id="KW-0378">Hydrolase</keyword>
<dbReference type="PIRSF" id="PIRSF001024">
    <property type="entry name" value="Alph-amyl_fung"/>
    <property type="match status" value="1"/>
</dbReference>
<evidence type="ECO:0000256" key="10">
    <source>
        <dbReference type="ARBA" id="ARBA00023180"/>
    </source>
</evidence>
<feature type="site" description="Transition state stabilizer" evidence="14">
    <location>
        <position position="315"/>
    </location>
</feature>
<evidence type="ECO:0000313" key="19">
    <source>
        <dbReference type="EMBL" id="TFK42785.1"/>
    </source>
</evidence>
<comment type="similarity">
    <text evidence="3">Belongs to the glycosyl hydrolase 13 family.</text>
</comment>
<keyword evidence="5" id="KW-0479">Metal-binding</keyword>
<dbReference type="SMART" id="SM00642">
    <property type="entry name" value="Aamy"/>
    <property type="match status" value="1"/>
</dbReference>
<evidence type="ECO:0000256" key="4">
    <source>
        <dbReference type="ARBA" id="ARBA00012595"/>
    </source>
</evidence>
<evidence type="ECO:0000259" key="18">
    <source>
        <dbReference type="SMART" id="SM00642"/>
    </source>
</evidence>
<dbReference type="CDD" id="cd11319">
    <property type="entry name" value="AmyAc_euk_AmyA"/>
    <property type="match status" value="1"/>
</dbReference>
<dbReference type="OrthoDB" id="204980at2759"/>
<feature type="binding site" evidence="16">
    <location>
        <position position="248"/>
    </location>
    <ligand>
        <name>substrate</name>
    </ligand>
</feature>
<dbReference type="EMBL" id="ML213592">
    <property type="protein sequence ID" value="TFK42785.1"/>
    <property type="molecule type" value="Genomic_DNA"/>
</dbReference>
<feature type="disulfide bond" evidence="15">
    <location>
        <begin position="452"/>
        <end position="488"/>
    </location>
</feature>
<dbReference type="EC" id="3.2.1.1" evidence="4"/>
<dbReference type="Gene3D" id="3.20.20.80">
    <property type="entry name" value="Glycosidases"/>
    <property type="match status" value="1"/>
</dbReference>
<feature type="chain" id="PRO_5022705376" description="alpha-amylase" evidence="17">
    <location>
        <begin position="19"/>
        <end position="539"/>
    </location>
</feature>
<keyword evidence="10" id="KW-0325">Glycoprotein</keyword>
<dbReference type="Gene3D" id="2.60.40.1180">
    <property type="entry name" value="Golgi alpha-mannosidase II"/>
    <property type="match status" value="1"/>
</dbReference>
<comment type="catalytic activity">
    <reaction evidence="1">
        <text>Endohydrolysis of (1-&gt;4)-alpha-D-glucosidic linkages in polysaccharides containing three or more (1-&gt;4)-alpha-linked D-glucose units.</text>
        <dbReference type="EC" id="3.2.1.1"/>
    </reaction>
</comment>
<feature type="active site" description="Nucleophile" evidence="13">
    <location>
        <position position="221"/>
    </location>
</feature>
<feature type="domain" description="Glycosyl hydrolase family 13 catalytic" evidence="18">
    <location>
        <begin position="31"/>
        <end position="386"/>
    </location>
</feature>
<evidence type="ECO:0000256" key="6">
    <source>
        <dbReference type="ARBA" id="ARBA00022729"/>
    </source>
</evidence>
<sequence length="539" mass="59007">MFSLALPLLSLYLSPALAATAEQWRSRSIYQIITDRFALPQGADLNACDPGKQTWCGGTWNTIRENLDYVQNAGFTAIWISPVNQNYEGPRSAYGDPYHGYWMADVSKLNDRFGTADDLKALSAELHKRDMYLMVDVVVNNVMATSLSPDYSTYMFKDSSMYHPYCPIQWGNTTSEQHCWLGDEKVPLPDLDTTNPTVISQYGDWIQDLVKEYDIDGLRIDGAHVQMDFWPGFCAKAGVFCMGEVFGGIDIDAVSMYQGPQSLDSVLNYPLYTALVSAFQIPGPGNMTALADVIEASKSKYTDTGLLGNFLENQDLPRWHNLSVDPQSMYNAMTVNFMTDGIPVVYYGQEQLFSGGGDPYNREALWPSSYEKTYAYGLMSTLNQLRNFLANTTDWLKQETNVLTTSPYGMGIMKGSVISIVTNIGSPPQNGTHIAVATPFDPSTPMTNILTCQQWAVGSQGMVEAQYTAGGVPVIIIPSDHLAGSGICGAALATTAANGGKADKLSSSASSSFDPRQSPLLSITLHVLSCSLMALFFFV</sequence>
<dbReference type="PANTHER" id="PTHR10357:SF215">
    <property type="entry name" value="ALPHA-AMYLASE 1"/>
    <property type="match status" value="1"/>
</dbReference>
<dbReference type="GO" id="GO:0005509">
    <property type="term" value="F:calcium ion binding"/>
    <property type="evidence" value="ECO:0007669"/>
    <property type="project" value="InterPro"/>
</dbReference>
<evidence type="ECO:0000256" key="11">
    <source>
        <dbReference type="ARBA" id="ARBA00023277"/>
    </source>
</evidence>
<feature type="disulfide bond" evidence="15">
    <location>
        <begin position="166"/>
        <end position="179"/>
    </location>
</feature>
<dbReference type="GO" id="GO:0004556">
    <property type="term" value="F:alpha-amylase activity"/>
    <property type="evidence" value="ECO:0007669"/>
    <property type="project" value="UniProtKB-EC"/>
</dbReference>
<dbReference type="AlphaFoldDB" id="A0A5C3MDR3"/>
<evidence type="ECO:0000256" key="3">
    <source>
        <dbReference type="ARBA" id="ARBA00008061"/>
    </source>
</evidence>
<evidence type="ECO:0000256" key="17">
    <source>
        <dbReference type="SAM" id="SignalP"/>
    </source>
</evidence>
<keyword evidence="9 15" id="KW-1015">Disulfide bond</keyword>
<protein>
    <recommendedName>
        <fullName evidence="4">alpha-amylase</fullName>
        <ecNumber evidence="4">3.2.1.1</ecNumber>
    </recommendedName>
</protein>
<evidence type="ECO:0000256" key="9">
    <source>
        <dbReference type="ARBA" id="ARBA00023157"/>
    </source>
</evidence>
<dbReference type="InterPro" id="IPR006047">
    <property type="entry name" value="GH13_cat_dom"/>
</dbReference>
<accession>A0A5C3MDR3</accession>
<dbReference type="FunFam" id="3.20.20.80:FF:000120">
    <property type="entry name" value="Alpha-amylase A"/>
    <property type="match status" value="1"/>
</dbReference>
<proteinExistence type="inferred from homology"/>
<evidence type="ECO:0000256" key="8">
    <source>
        <dbReference type="ARBA" id="ARBA00022837"/>
    </source>
</evidence>
<keyword evidence="20" id="KW-1185">Reference proteome</keyword>
<feature type="binding site" evidence="16">
    <location>
        <position position="315"/>
    </location>
    <ligand>
        <name>substrate</name>
    </ligand>
</feature>
<dbReference type="InterPro" id="IPR013777">
    <property type="entry name" value="A-amylase-like"/>
</dbReference>